<comment type="caution">
    <text evidence="1">The sequence shown here is derived from an EMBL/GenBank/DDBJ whole genome shotgun (WGS) entry which is preliminary data.</text>
</comment>
<proteinExistence type="predicted"/>
<dbReference type="EMBL" id="AVOT02002394">
    <property type="protein sequence ID" value="MBW0470200.1"/>
    <property type="molecule type" value="Genomic_DNA"/>
</dbReference>
<sequence>MTGNVSYNFTCLTLNQILYRVTRSEIQQVTCPVDRFTLVIWSLYPGLDLTNSGAIITTKTIPTKPCLTSH</sequence>
<evidence type="ECO:0000313" key="2">
    <source>
        <dbReference type="Proteomes" id="UP000765509"/>
    </source>
</evidence>
<organism evidence="1 2">
    <name type="scientific">Austropuccinia psidii MF-1</name>
    <dbReference type="NCBI Taxonomy" id="1389203"/>
    <lineage>
        <taxon>Eukaryota</taxon>
        <taxon>Fungi</taxon>
        <taxon>Dikarya</taxon>
        <taxon>Basidiomycota</taxon>
        <taxon>Pucciniomycotina</taxon>
        <taxon>Pucciniomycetes</taxon>
        <taxon>Pucciniales</taxon>
        <taxon>Sphaerophragmiaceae</taxon>
        <taxon>Austropuccinia</taxon>
    </lineage>
</organism>
<dbReference type="AlphaFoldDB" id="A0A9Q3GKD4"/>
<evidence type="ECO:0000313" key="1">
    <source>
        <dbReference type="EMBL" id="MBW0470200.1"/>
    </source>
</evidence>
<keyword evidence="2" id="KW-1185">Reference proteome</keyword>
<protein>
    <submittedName>
        <fullName evidence="1">Uncharacterized protein</fullName>
    </submittedName>
</protein>
<name>A0A9Q3GKD4_9BASI</name>
<dbReference type="Proteomes" id="UP000765509">
    <property type="component" value="Unassembled WGS sequence"/>
</dbReference>
<reference evidence="1" key="1">
    <citation type="submission" date="2021-03" db="EMBL/GenBank/DDBJ databases">
        <title>Draft genome sequence of rust myrtle Austropuccinia psidii MF-1, a brazilian biotype.</title>
        <authorList>
            <person name="Quecine M.C."/>
            <person name="Pachon D.M.R."/>
            <person name="Bonatelli M.L."/>
            <person name="Correr F.H."/>
            <person name="Franceschini L.M."/>
            <person name="Leite T.F."/>
            <person name="Margarido G.R.A."/>
            <person name="Almeida C.A."/>
            <person name="Ferrarezi J.A."/>
            <person name="Labate C.A."/>
        </authorList>
    </citation>
    <scope>NUCLEOTIDE SEQUENCE</scope>
    <source>
        <strain evidence="1">MF-1</strain>
    </source>
</reference>
<accession>A0A9Q3GKD4</accession>
<gene>
    <name evidence="1" type="ORF">O181_009915</name>
</gene>